<dbReference type="InterPro" id="IPR051729">
    <property type="entry name" value="Opine/Lysopine_DH"/>
</dbReference>
<keyword evidence="1" id="KW-0560">Oxidoreductase</keyword>
<dbReference type="PANTHER" id="PTHR38015:SF1">
    <property type="entry name" value="OPINE DEHYDROGENASE DOMAIN-CONTAINING PROTEIN"/>
    <property type="match status" value="1"/>
</dbReference>
<reference evidence="5 6" key="1">
    <citation type="journal article" date="2011" name="PLoS Genet.">
        <title>Genomic analysis of the necrotrophic fungal pathogens Sclerotinia sclerotiorum and Botrytis cinerea.</title>
        <authorList>
            <person name="Amselem J."/>
            <person name="Cuomo C.A."/>
            <person name="van Kan J.A."/>
            <person name="Viaud M."/>
            <person name="Benito E.P."/>
            <person name="Couloux A."/>
            <person name="Coutinho P.M."/>
            <person name="de Vries R.P."/>
            <person name="Dyer P.S."/>
            <person name="Fillinger S."/>
            <person name="Fournier E."/>
            <person name="Gout L."/>
            <person name="Hahn M."/>
            <person name="Kohn L."/>
            <person name="Lapalu N."/>
            <person name="Plummer K.M."/>
            <person name="Pradier J.M."/>
            <person name="Quevillon E."/>
            <person name="Sharon A."/>
            <person name="Simon A."/>
            <person name="ten Have A."/>
            <person name="Tudzynski B."/>
            <person name="Tudzynski P."/>
            <person name="Wincker P."/>
            <person name="Andrew M."/>
            <person name="Anthouard V."/>
            <person name="Beever R.E."/>
            <person name="Beffa R."/>
            <person name="Benoit I."/>
            <person name="Bouzid O."/>
            <person name="Brault B."/>
            <person name="Chen Z."/>
            <person name="Choquer M."/>
            <person name="Collemare J."/>
            <person name="Cotton P."/>
            <person name="Danchin E.G."/>
            <person name="Da Silva C."/>
            <person name="Gautier A."/>
            <person name="Giraud C."/>
            <person name="Giraud T."/>
            <person name="Gonzalez C."/>
            <person name="Grossetete S."/>
            <person name="Guldener U."/>
            <person name="Henrissat B."/>
            <person name="Howlett B.J."/>
            <person name="Kodira C."/>
            <person name="Kretschmer M."/>
            <person name="Lappartient A."/>
            <person name="Leroch M."/>
            <person name="Levis C."/>
            <person name="Mauceli E."/>
            <person name="Neuveglise C."/>
            <person name="Oeser B."/>
            <person name="Pearson M."/>
            <person name="Poulain J."/>
            <person name="Poussereau N."/>
            <person name="Quesneville H."/>
            <person name="Rascle C."/>
            <person name="Schumacher J."/>
            <person name="Segurens B."/>
            <person name="Sexton A."/>
            <person name="Silva E."/>
            <person name="Sirven C."/>
            <person name="Soanes D.M."/>
            <person name="Talbot N.J."/>
            <person name="Templeton M."/>
            <person name="Yandava C."/>
            <person name="Yarden O."/>
            <person name="Zeng Q."/>
            <person name="Rollins J.A."/>
            <person name="Lebrun M.H."/>
            <person name="Dickman M."/>
        </authorList>
    </citation>
    <scope>NUCLEOTIDE SEQUENCE [LARGE SCALE GENOMIC DNA]</scope>
    <source>
        <strain evidence="5 6">B05.10</strain>
    </source>
</reference>
<name>A0A384J864_BOTFB</name>
<evidence type="ECO:0000313" key="6">
    <source>
        <dbReference type="Proteomes" id="UP000001798"/>
    </source>
</evidence>
<dbReference type="InterPro" id="IPR013328">
    <property type="entry name" value="6PGD_dom2"/>
</dbReference>
<dbReference type="InterPro" id="IPR008927">
    <property type="entry name" value="6-PGluconate_DH-like_C_sf"/>
</dbReference>
<accession>A0A384J864</accession>
<keyword evidence="6" id="KW-1185">Reference proteome</keyword>
<proteinExistence type="predicted"/>
<dbReference type="OrthoDB" id="4394513at2759"/>
<evidence type="ECO:0000256" key="1">
    <source>
        <dbReference type="ARBA" id="ARBA00023002"/>
    </source>
</evidence>
<dbReference type="InterPro" id="IPR011128">
    <property type="entry name" value="G3P_DH_NAD-dep_N"/>
</dbReference>
<dbReference type="GO" id="GO:0046168">
    <property type="term" value="P:glycerol-3-phosphate catabolic process"/>
    <property type="evidence" value="ECO:0007669"/>
    <property type="project" value="InterPro"/>
</dbReference>
<evidence type="ECO:0000313" key="5">
    <source>
        <dbReference type="EMBL" id="ATZ46825.1"/>
    </source>
</evidence>
<dbReference type="InterPro" id="IPR003421">
    <property type="entry name" value="Opine_DH"/>
</dbReference>
<gene>
    <name evidence="5" type="ORF">BCIN_02g01770</name>
</gene>
<comment type="catalytic activity">
    <reaction evidence="2">
        <text>sn-glycerol 3-phosphate + NAD(+) = dihydroxyacetone phosphate + NADH + H(+)</text>
        <dbReference type="Rhea" id="RHEA:11092"/>
        <dbReference type="ChEBI" id="CHEBI:15378"/>
        <dbReference type="ChEBI" id="CHEBI:57540"/>
        <dbReference type="ChEBI" id="CHEBI:57597"/>
        <dbReference type="ChEBI" id="CHEBI:57642"/>
        <dbReference type="ChEBI" id="CHEBI:57945"/>
        <dbReference type="EC" id="1.1.1.8"/>
    </reaction>
</comment>
<feature type="domain" description="Glycerol-3-phosphate dehydrogenase NAD-dependent N-terminal" evidence="3">
    <location>
        <begin position="5"/>
        <end position="105"/>
    </location>
</feature>
<dbReference type="Proteomes" id="UP000001798">
    <property type="component" value="Chromosome 2"/>
</dbReference>
<sequence>MQQRVSILGAGPAGLALAADLSHNGTNVLIYSHPLHSSHSSSILCNGKLELYSHTSIDSANPKLTYDIHDAVSFSKFLILTVPSTGQETIVNELRTFELEAHTIIAIPGNLFSLVFREAIGDMKVKCVLETNLSPYSCRISGGKLSVSGRKSRFSIAALGRIDGGLREEIRGIFPMELCWCENVVEVCLGNINGVFHPVMMLMNAGRIESPGSFFLYKEGLTRSVANVIQAIDAVRLQIGSELGFKLDSVLDVSNKCYDQHFTDLVELARKSEPHNGLQAPSEMENRFIAEDVPDLLVPWLVLAEGLGVKAEKVRAVVELAGMVVGRDYFEEGRGLRRLGLLGLGRGELVKRFGRVG</sequence>
<dbReference type="AlphaFoldDB" id="A0A384J864"/>
<protein>
    <recommendedName>
        <fullName evidence="7">Opine dehydrogenase domain-containing protein</fullName>
    </recommendedName>
</protein>
<dbReference type="GO" id="GO:0051287">
    <property type="term" value="F:NAD binding"/>
    <property type="evidence" value="ECO:0007669"/>
    <property type="project" value="InterPro"/>
</dbReference>
<dbReference type="EMBL" id="CP009806">
    <property type="protein sequence ID" value="ATZ46825.1"/>
    <property type="molecule type" value="Genomic_DNA"/>
</dbReference>
<dbReference type="SUPFAM" id="SSF48179">
    <property type="entry name" value="6-phosphogluconate dehydrogenase C-terminal domain-like"/>
    <property type="match status" value="1"/>
</dbReference>
<dbReference type="Gene3D" id="3.40.50.720">
    <property type="entry name" value="NAD(P)-binding Rossmann-like Domain"/>
    <property type="match status" value="1"/>
</dbReference>
<evidence type="ECO:0000259" key="4">
    <source>
        <dbReference type="Pfam" id="PF02317"/>
    </source>
</evidence>
<organism evidence="5 6">
    <name type="scientific">Botryotinia fuckeliana (strain B05.10)</name>
    <name type="common">Noble rot fungus</name>
    <name type="synonym">Botrytis cinerea</name>
    <dbReference type="NCBI Taxonomy" id="332648"/>
    <lineage>
        <taxon>Eukaryota</taxon>
        <taxon>Fungi</taxon>
        <taxon>Dikarya</taxon>
        <taxon>Ascomycota</taxon>
        <taxon>Pezizomycotina</taxon>
        <taxon>Leotiomycetes</taxon>
        <taxon>Helotiales</taxon>
        <taxon>Sclerotiniaceae</taxon>
        <taxon>Botrytis</taxon>
    </lineage>
</organism>
<evidence type="ECO:0008006" key="7">
    <source>
        <dbReference type="Google" id="ProtNLM"/>
    </source>
</evidence>
<dbReference type="RefSeq" id="XP_024546927.1">
    <property type="nucleotide sequence ID" value="XM_024691157.1"/>
</dbReference>
<dbReference type="VEuPathDB" id="FungiDB:Bcin02g01770"/>
<dbReference type="PANTHER" id="PTHR38015">
    <property type="entry name" value="BLR6086 PROTEIN"/>
    <property type="match status" value="1"/>
</dbReference>
<dbReference type="Gene3D" id="1.10.1040.10">
    <property type="entry name" value="N-(1-d-carboxylethyl)-l-norvaline Dehydrogenase, domain 2"/>
    <property type="match status" value="1"/>
</dbReference>
<dbReference type="GO" id="GO:0141152">
    <property type="term" value="F:glycerol-3-phosphate dehydrogenase (NAD+) activity"/>
    <property type="evidence" value="ECO:0007669"/>
    <property type="project" value="UniProtKB-EC"/>
</dbReference>
<evidence type="ECO:0000259" key="3">
    <source>
        <dbReference type="Pfam" id="PF01210"/>
    </source>
</evidence>
<dbReference type="InterPro" id="IPR036291">
    <property type="entry name" value="NAD(P)-bd_dom_sf"/>
</dbReference>
<dbReference type="SUPFAM" id="SSF51735">
    <property type="entry name" value="NAD(P)-binding Rossmann-fold domains"/>
    <property type="match status" value="1"/>
</dbReference>
<dbReference type="KEGG" id="bfu:BCIN_02g01770"/>
<dbReference type="Pfam" id="PF02317">
    <property type="entry name" value="Octopine_DH"/>
    <property type="match status" value="1"/>
</dbReference>
<dbReference type="GeneID" id="5439563"/>
<evidence type="ECO:0000256" key="2">
    <source>
        <dbReference type="ARBA" id="ARBA00048683"/>
    </source>
</evidence>
<reference evidence="5 6" key="2">
    <citation type="journal article" date="2012" name="Eukaryot. Cell">
        <title>Genome update of Botrytis cinerea strains B05.10 and T4.</title>
        <authorList>
            <person name="Staats M."/>
            <person name="van Kan J.A."/>
        </authorList>
    </citation>
    <scope>NUCLEOTIDE SEQUENCE [LARGE SCALE GENOMIC DNA]</scope>
    <source>
        <strain evidence="5 6">B05.10</strain>
    </source>
</reference>
<reference evidence="5 6" key="3">
    <citation type="journal article" date="2017" name="Mol. Plant Pathol.">
        <title>A gapless genome sequence of the fungus Botrytis cinerea.</title>
        <authorList>
            <person name="Van Kan J.A."/>
            <person name="Stassen J.H."/>
            <person name="Mosbach A."/>
            <person name="Van Der Lee T.A."/>
            <person name="Faino L."/>
            <person name="Farmer A.D."/>
            <person name="Papasotiriou D.G."/>
            <person name="Zhou S."/>
            <person name="Seidl M.F."/>
            <person name="Cottam E."/>
            <person name="Edel D."/>
            <person name="Hahn M."/>
            <person name="Schwartz D.C."/>
            <person name="Dietrich R.A."/>
            <person name="Widdison S."/>
            <person name="Scalliet G."/>
        </authorList>
    </citation>
    <scope>NUCLEOTIDE SEQUENCE [LARGE SCALE GENOMIC DNA]</scope>
    <source>
        <strain evidence="5 6">B05.10</strain>
    </source>
</reference>
<feature type="domain" description="Opine dehydrogenase" evidence="4">
    <location>
        <begin position="180"/>
        <end position="324"/>
    </location>
</feature>
<dbReference type="Pfam" id="PF01210">
    <property type="entry name" value="NAD_Gly3P_dh_N"/>
    <property type="match status" value="1"/>
</dbReference>